<dbReference type="Pfam" id="PF03706">
    <property type="entry name" value="LPG_synthase_TM"/>
    <property type="match status" value="1"/>
</dbReference>
<accession>A0ABX5LJE7</accession>
<evidence type="ECO:0000256" key="5">
    <source>
        <dbReference type="ARBA" id="ARBA00023136"/>
    </source>
</evidence>
<name>A0ABX5LJE7_9BACT</name>
<feature type="transmembrane region" description="Helical" evidence="6">
    <location>
        <begin position="254"/>
        <end position="276"/>
    </location>
</feature>
<evidence type="ECO:0008006" key="9">
    <source>
        <dbReference type="Google" id="ProtNLM"/>
    </source>
</evidence>
<feature type="transmembrane region" description="Helical" evidence="6">
    <location>
        <begin position="7"/>
        <end position="26"/>
    </location>
</feature>
<feature type="transmembrane region" description="Helical" evidence="6">
    <location>
        <begin position="161"/>
        <end position="182"/>
    </location>
</feature>
<dbReference type="Proteomes" id="UP000245523">
    <property type="component" value="Unassembled WGS sequence"/>
</dbReference>
<organism evidence="7 8">
    <name type="scientific">Hallerella porci</name>
    <dbReference type="NCBI Taxonomy" id="1945871"/>
    <lineage>
        <taxon>Bacteria</taxon>
        <taxon>Pseudomonadati</taxon>
        <taxon>Fibrobacterota</taxon>
        <taxon>Fibrobacteria</taxon>
        <taxon>Fibrobacterales</taxon>
        <taxon>Fibrobacteraceae</taxon>
        <taxon>Hallerella</taxon>
    </lineage>
</organism>
<comment type="subcellular location">
    <subcellularLocation>
        <location evidence="1">Cell membrane</location>
        <topology evidence="1">Multi-pass membrane protein</topology>
    </subcellularLocation>
</comment>
<comment type="caution">
    <text evidence="7">The sequence shown here is derived from an EMBL/GenBank/DDBJ whole genome shotgun (WGS) entry which is preliminary data.</text>
</comment>
<keyword evidence="5 6" id="KW-0472">Membrane</keyword>
<feature type="transmembrane region" description="Helical" evidence="6">
    <location>
        <begin position="82"/>
        <end position="100"/>
    </location>
</feature>
<evidence type="ECO:0000256" key="1">
    <source>
        <dbReference type="ARBA" id="ARBA00004651"/>
    </source>
</evidence>
<reference evidence="7 8" key="1">
    <citation type="submission" date="2018-05" db="EMBL/GenBank/DDBJ databases">
        <title>Animal gut microbial communities from fecal samples from Wisconsin, USA.</title>
        <authorList>
            <person name="Neumann A."/>
        </authorList>
    </citation>
    <scope>NUCLEOTIDE SEQUENCE [LARGE SCALE GENOMIC DNA]</scope>
    <source>
        <strain evidence="7 8">UWS4</strain>
    </source>
</reference>
<keyword evidence="8" id="KW-1185">Reference proteome</keyword>
<dbReference type="PANTHER" id="PTHR40277">
    <property type="entry name" value="BLL5419 PROTEIN"/>
    <property type="match status" value="1"/>
</dbReference>
<dbReference type="NCBIfam" id="TIGR00374">
    <property type="entry name" value="flippase-like domain"/>
    <property type="match status" value="1"/>
</dbReference>
<proteinExistence type="predicted"/>
<keyword evidence="4 6" id="KW-1133">Transmembrane helix</keyword>
<dbReference type="EMBL" id="QGHD01000019">
    <property type="protein sequence ID" value="PWK95147.1"/>
    <property type="molecule type" value="Genomic_DNA"/>
</dbReference>
<dbReference type="PANTHER" id="PTHR40277:SF1">
    <property type="entry name" value="BLL5419 PROTEIN"/>
    <property type="match status" value="1"/>
</dbReference>
<dbReference type="InterPro" id="IPR022791">
    <property type="entry name" value="L-PG_synthase/AglD"/>
</dbReference>
<evidence type="ECO:0000256" key="2">
    <source>
        <dbReference type="ARBA" id="ARBA00022475"/>
    </source>
</evidence>
<keyword evidence="2" id="KW-1003">Cell membrane</keyword>
<feature type="transmembrane region" description="Helical" evidence="6">
    <location>
        <begin position="46"/>
        <end position="70"/>
    </location>
</feature>
<feature type="transmembrane region" description="Helical" evidence="6">
    <location>
        <begin position="297"/>
        <end position="320"/>
    </location>
</feature>
<dbReference type="RefSeq" id="WP_106199028.1">
    <property type="nucleotide sequence ID" value="NZ_QGHD01000019.1"/>
</dbReference>
<evidence type="ECO:0000313" key="8">
    <source>
        <dbReference type="Proteomes" id="UP000245523"/>
    </source>
</evidence>
<keyword evidence="3 6" id="KW-0812">Transmembrane</keyword>
<sequence>MNKSLKSFLIFCLKLLVTAVPCYFVYDKIVTAPGWDTGDIWDLFSVHSIAPLFIALFCLGLSNFTGCLQWKLLLEKQNVHLGYWHLVKLYFVGLFFNNFMPGNVGGDVKKVYDIRMQGSQKTVGGGLTATFFDRLFGLFFLNILALAVGFLFFIRDPEQRLFLLPSLWVFLGFCTLFAGLFSKRIGRILAWFSGKIFPMSVQIRILHFQERFQLFRDWKLWFHITALSAVTQSLRVVVHFFCGIAIGLSIDVSWYFFFIPMVAVISALPISIGGFGPRELLAQSLFERIGVPGLSAVMVQLLAYLVSMLVSLFGAGFFLAEKRKTTDN</sequence>
<evidence type="ECO:0000256" key="4">
    <source>
        <dbReference type="ARBA" id="ARBA00022989"/>
    </source>
</evidence>
<evidence type="ECO:0000256" key="6">
    <source>
        <dbReference type="SAM" id="Phobius"/>
    </source>
</evidence>
<evidence type="ECO:0000256" key="3">
    <source>
        <dbReference type="ARBA" id="ARBA00022692"/>
    </source>
</evidence>
<feature type="transmembrane region" description="Helical" evidence="6">
    <location>
        <begin position="220"/>
        <end position="248"/>
    </location>
</feature>
<gene>
    <name evidence="7" type="ORF">B0H50_1199</name>
</gene>
<feature type="transmembrane region" description="Helical" evidence="6">
    <location>
        <begin position="135"/>
        <end position="154"/>
    </location>
</feature>
<evidence type="ECO:0000313" key="7">
    <source>
        <dbReference type="EMBL" id="PWK95147.1"/>
    </source>
</evidence>
<protein>
    <recommendedName>
        <fullName evidence="9">Lysylphosphatidylglycerol synthase TM region</fullName>
    </recommendedName>
</protein>